<evidence type="ECO:0000313" key="5">
    <source>
        <dbReference type="Proteomes" id="UP001203207"/>
    </source>
</evidence>
<gene>
    <name evidence="4" type="ORF">AArcSt2_00460</name>
</gene>
<dbReference type="Proteomes" id="UP001203207">
    <property type="component" value="Unassembled WGS sequence"/>
</dbReference>
<dbReference type="Pfam" id="PF24003">
    <property type="entry name" value="DUF7319"/>
    <property type="match status" value="1"/>
</dbReference>
<feature type="region of interest" description="Disordered" evidence="1">
    <location>
        <begin position="1"/>
        <end position="32"/>
    </location>
</feature>
<keyword evidence="2" id="KW-1133">Transmembrane helix</keyword>
<sequence>MSNASDEQSTEETLDPPVDADDSQSSDEELEALRQAVEEKYDFDDFRPADMAEMTPEEWDAVFDADSWVTGAELLDRVEMDLKSRIATRDVFAVLERVVQDGEETIVAYSDEGYATVYPDGSVEGRGTILRDVKPTVALCSMDDYTPQVPPEDYELPSPDDVAEQSGELGNLMLQIIAFGQLFAGVGLLAVWLLPGFIARDNIVAPIVGAIFVVIALFLFTVVANARLSDRFRSEQYRNRLRAVQIEGGERPENLPIETPTEQEKTNE</sequence>
<evidence type="ECO:0000313" key="4">
    <source>
        <dbReference type="EMBL" id="MCL9815408.1"/>
    </source>
</evidence>
<feature type="domain" description="DUF7319" evidence="3">
    <location>
        <begin position="54"/>
        <end position="258"/>
    </location>
</feature>
<protein>
    <recommendedName>
        <fullName evidence="3">DUF7319 domain-containing protein</fullName>
    </recommendedName>
</protein>
<accession>A0AAE3FU63</accession>
<reference evidence="4" key="1">
    <citation type="journal article" date="2022" name="Syst. Appl. Microbiol.">
        <title>Natronocalculus amylovorans gen. nov., sp. nov., and Natranaeroarchaeum aerophilus sp. nov., dominant culturable amylolytic natronoarchaea from hypersaline soda lakes in southwestern Siberia.</title>
        <authorList>
            <person name="Sorokin D.Y."/>
            <person name="Elcheninov A.G."/>
            <person name="Khizhniak T.V."/>
            <person name="Koenen M."/>
            <person name="Bale N.J."/>
            <person name="Damste J.S.S."/>
            <person name="Kublanov I.V."/>
        </authorList>
    </citation>
    <scope>NUCLEOTIDE SEQUENCE</scope>
    <source>
        <strain evidence="4">AArc-St2</strain>
    </source>
</reference>
<proteinExistence type="predicted"/>
<keyword evidence="2" id="KW-0812">Transmembrane</keyword>
<evidence type="ECO:0000256" key="1">
    <source>
        <dbReference type="SAM" id="MobiDB-lite"/>
    </source>
</evidence>
<evidence type="ECO:0000259" key="3">
    <source>
        <dbReference type="Pfam" id="PF24003"/>
    </source>
</evidence>
<dbReference type="RefSeq" id="WP_174653044.1">
    <property type="nucleotide sequence ID" value="NZ_JAKRVX010000001.1"/>
</dbReference>
<feature type="transmembrane region" description="Helical" evidence="2">
    <location>
        <begin position="203"/>
        <end position="224"/>
    </location>
</feature>
<evidence type="ECO:0000256" key="2">
    <source>
        <dbReference type="SAM" id="Phobius"/>
    </source>
</evidence>
<dbReference type="InterPro" id="IPR055743">
    <property type="entry name" value="DUF7319"/>
</dbReference>
<feature type="transmembrane region" description="Helical" evidence="2">
    <location>
        <begin position="176"/>
        <end position="197"/>
    </location>
</feature>
<dbReference type="AlphaFoldDB" id="A0AAE3FU63"/>
<feature type="compositionally biased region" description="Acidic residues" evidence="1">
    <location>
        <begin position="8"/>
        <end position="30"/>
    </location>
</feature>
<organism evidence="4 5">
    <name type="scientific">Natronocalculus amylovorans</name>
    <dbReference type="NCBI Taxonomy" id="2917812"/>
    <lineage>
        <taxon>Archaea</taxon>
        <taxon>Methanobacteriati</taxon>
        <taxon>Methanobacteriota</taxon>
        <taxon>Stenosarchaea group</taxon>
        <taxon>Halobacteria</taxon>
        <taxon>Halobacteriales</taxon>
        <taxon>Haloferacaceae</taxon>
        <taxon>Natronocalculus</taxon>
    </lineage>
</organism>
<reference evidence="4" key="2">
    <citation type="submission" date="2022-02" db="EMBL/GenBank/DDBJ databases">
        <authorList>
            <person name="Elcheninov A.G."/>
            <person name="Sorokin D.Y."/>
            <person name="Kublanov I.V."/>
        </authorList>
    </citation>
    <scope>NUCLEOTIDE SEQUENCE</scope>
    <source>
        <strain evidence="4">AArc-St2</strain>
    </source>
</reference>
<comment type="caution">
    <text evidence="4">The sequence shown here is derived from an EMBL/GenBank/DDBJ whole genome shotgun (WGS) entry which is preliminary data.</text>
</comment>
<dbReference type="EMBL" id="JAKRVX010000001">
    <property type="protein sequence ID" value="MCL9815408.1"/>
    <property type="molecule type" value="Genomic_DNA"/>
</dbReference>
<feature type="region of interest" description="Disordered" evidence="1">
    <location>
        <begin position="249"/>
        <end position="268"/>
    </location>
</feature>
<name>A0AAE3FU63_9EURY</name>
<keyword evidence="2" id="KW-0472">Membrane</keyword>
<keyword evidence="5" id="KW-1185">Reference proteome</keyword>